<dbReference type="InterPro" id="IPR016181">
    <property type="entry name" value="Acyl_CoA_acyltransferase"/>
</dbReference>
<accession>A0A3M0G084</accession>
<keyword evidence="2" id="KW-0012">Acyltransferase</keyword>
<dbReference type="Pfam" id="PF00583">
    <property type="entry name" value="Acetyltransf_1"/>
    <property type="match status" value="1"/>
</dbReference>
<evidence type="ECO:0000256" key="1">
    <source>
        <dbReference type="ARBA" id="ARBA00022679"/>
    </source>
</evidence>
<dbReference type="SUPFAM" id="SSF55729">
    <property type="entry name" value="Acyl-CoA N-acyltransferases (Nat)"/>
    <property type="match status" value="1"/>
</dbReference>
<keyword evidence="1 4" id="KW-0808">Transferase</keyword>
<dbReference type="AlphaFoldDB" id="A0A3M0G084"/>
<keyword evidence="5" id="KW-1185">Reference proteome</keyword>
<dbReference type="CDD" id="cd04301">
    <property type="entry name" value="NAT_SF"/>
    <property type="match status" value="1"/>
</dbReference>
<name>A0A3M0G084_9ACTN</name>
<gene>
    <name evidence="4" type="ORF">EAX62_14280</name>
</gene>
<dbReference type="EMBL" id="REFW01000004">
    <property type="protein sequence ID" value="RMB58360.1"/>
    <property type="molecule type" value="Genomic_DNA"/>
</dbReference>
<dbReference type="PANTHER" id="PTHR43420">
    <property type="entry name" value="ACETYLTRANSFERASE"/>
    <property type="match status" value="1"/>
</dbReference>
<proteinExistence type="predicted"/>
<comment type="caution">
    <text evidence="4">The sequence shown here is derived from an EMBL/GenBank/DDBJ whole genome shotgun (WGS) entry which is preliminary data.</text>
</comment>
<organism evidence="4 5">
    <name type="scientific">Tessaracoccus antarcticus</name>
    <dbReference type="NCBI Taxonomy" id="2479848"/>
    <lineage>
        <taxon>Bacteria</taxon>
        <taxon>Bacillati</taxon>
        <taxon>Actinomycetota</taxon>
        <taxon>Actinomycetes</taxon>
        <taxon>Propionibacteriales</taxon>
        <taxon>Propionibacteriaceae</taxon>
        <taxon>Tessaracoccus</taxon>
    </lineage>
</organism>
<dbReference type="Proteomes" id="UP000275256">
    <property type="component" value="Unassembled WGS sequence"/>
</dbReference>
<reference evidence="4 5" key="1">
    <citation type="submission" date="2018-10" db="EMBL/GenBank/DDBJ databases">
        <title>Tessaracoccus antarcticuss sp. nov., isolated from sediment.</title>
        <authorList>
            <person name="Zhou L.Y."/>
            <person name="Du Z.J."/>
        </authorList>
    </citation>
    <scope>NUCLEOTIDE SEQUENCE [LARGE SCALE GENOMIC DNA]</scope>
    <source>
        <strain evidence="4 5">JDX10</strain>
    </source>
</reference>
<dbReference type="InterPro" id="IPR050680">
    <property type="entry name" value="YpeA/RimI_acetyltransf"/>
</dbReference>
<dbReference type="PANTHER" id="PTHR43420:SF44">
    <property type="entry name" value="ACETYLTRANSFERASE YPEA"/>
    <property type="match status" value="1"/>
</dbReference>
<dbReference type="Gene3D" id="3.40.630.30">
    <property type="match status" value="1"/>
</dbReference>
<dbReference type="GO" id="GO:0016747">
    <property type="term" value="F:acyltransferase activity, transferring groups other than amino-acyl groups"/>
    <property type="evidence" value="ECO:0007669"/>
    <property type="project" value="InterPro"/>
</dbReference>
<dbReference type="RefSeq" id="WP_121902397.1">
    <property type="nucleotide sequence ID" value="NZ_REFW01000004.1"/>
</dbReference>
<evidence type="ECO:0000313" key="5">
    <source>
        <dbReference type="Proteomes" id="UP000275256"/>
    </source>
</evidence>
<sequence length="151" mass="16100">MSDVSVAGLTDLPALMSLESSFPASQRWSADSWREELIAVNRRVLVCGGEGVVEAAATFALCDDVVDLHRIVTSPAARRRGLARQLLAAGIGWAEAQGACRMLLEVEATNAAALALYATQGFLPIAERRDYYGPGAHAAILERSMSEGEQP</sequence>
<feature type="domain" description="N-acetyltransferase" evidence="3">
    <location>
        <begin position="2"/>
        <end position="146"/>
    </location>
</feature>
<evidence type="ECO:0000313" key="4">
    <source>
        <dbReference type="EMBL" id="RMB58360.1"/>
    </source>
</evidence>
<evidence type="ECO:0000259" key="3">
    <source>
        <dbReference type="PROSITE" id="PS51186"/>
    </source>
</evidence>
<protein>
    <submittedName>
        <fullName evidence="4">GNAT family N-acetyltransferase</fullName>
    </submittedName>
</protein>
<evidence type="ECO:0000256" key="2">
    <source>
        <dbReference type="ARBA" id="ARBA00023315"/>
    </source>
</evidence>
<dbReference type="PROSITE" id="PS51186">
    <property type="entry name" value="GNAT"/>
    <property type="match status" value="1"/>
</dbReference>
<dbReference type="OrthoDB" id="529907at2"/>
<dbReference type="InterPro" id="IPR000182">
    <property type="entry name" value="GNAT_dom"/>
</dbReference>